<name>A0A0W0VUE3_9GAMM</name>
<sequence length="815" mass="94175">MPLPLQDRENPLYSLTLEAQCEVVIKWQEKKITPKKLFSLTSPYTEEALKKAYRQLALHFHPDKNVELKSAESAFKIVTAAYDYLKYDIIPEAEKTSAFLALQGNEFYKQYGLLNSKTHSTYSNFYSYGFSSTSKKQAQPPKKKAYSEMSFLELLAEAKQSPIPDEVIEGLKRYIRRDKHYLTVQIREDLPGVTTFDTILNIAAFYGDLNFFQWLLDEGATLYITQERSYEDVINCVCCNREHNKTILPYLLKRLGRNIFYTQTTEGLLQPQWWRLQTAIKGRLKYAAVFLLEEVGYAQHLKGHFFDEAWHESVKDDAWIKSQDYQGNREPMLALCLKYGLLKDLKQCFYSLIKCDFRSEALLILPKLPTKELETSIYYALKLNRINLAKEILRHYKGTVYYTIMLDALLVGTQYCSIETHAETLAWLRALLSDYDFSPLILRDILKDLISVNGADNPTHLAISLQILPDVAQQLVSRTCKYQIEQEMLSDLLSETYFAVMRKANARALDDGNIGCENLALKTLQKLHAIYPPPIGLLRAALWAAYLRDWEEKNNQLDSTISWLISLGGEPLVLPEDYYEFKDITPLHFTIEYNLNAFAQQLFEKMRAEKCSLNAIMSRKEKHRSYDGRYVLCNYTYLHLAIEKGQEQLAVNLIHAGADIHLNATIEKTEEGFMSFFSPISYQEKTALEMAIEYKRPQVIRVLQLALLDEYIEQREQEEEYLSQFRLFGCLILVLGCISLFGIILGLGYSKTTKLEKAREFREMLLNNEVDEASFKRIHQDALAEGRLGEIVKLSTHYLKDNAPTSQPHFSPTTF</sequence>
<dbReference type="Pfam" id="PF00226">
    <property type="entry name" value="DnaJ"/>
    <property type="match status" value="1"/>
</dbReference>
<dbReference type="InterPro" id="IPR001623">
    <property type="entry name" value="DnaJ_domain"/>
</dbReference>
<dbReference type="STRING" id="466.Lmac_2781"/>
<feature type="repeat" description="ANK" evidence="2">
    <location>
        <begin position="633"/>
        <end position="665"/>
    </location>
</feature>
<organism evidence="5 6">
    <name type="scientific">Legionella maceachernii</name>
    <dbReference type="NCBI Taxonomy" id="466"/>
    <lineage>
        <taxon>Bacteria</taxon>
        <taxon>Pseudomonadati</taxon>
        <taxon>Pseudomonadota</taxon>
        <taxon>Gammaproteobacteria</taxon>
        <taxon>Legionellales</taxon>
        <taxon>Legionellaceae</taxon>
        <taxon>Legionella</taxon>
    </lineage>
</organism>
<evidence type="ECO:0000256" key="2">
    <source>
        <dbReference type="PROSITE-ProRule" id="PRU00023"/>
    </source>
</evidence>
<keyword evidence="3" id="KW-0812">Transmembrane</keyword>
<keyword evidence="3" id="KW-0472">Membrane</keyword>
<gene>
    <name evidence="5" type="ORF">Lmac_2781</name>
</gene>
<dbReference type="SUPFAM" id="SSF48403">
    <property type="entry name" value="Ankyrin repeat"/>
    <property type="match status" value="1"/>
</dbReference>
<dbReference type="InterPro" id="IPR036869">
    <property type="entry name" value="J_dom_sf"/>
</dbReference>
<evidence type="ECO:0000256" key="3">
    <source>
        <dbReference type="SAM" id="Phobius"/>
    </source>
</evidence>
<reference evidence="5 6" key="1">
    <citation type="submission" date="2015-11" db="EMBL/GenBank/DDBJ databases">
        <title>Genomic analysis of 38 Legionella species identifies large and diverse effector repertoires.</title>
        <authorList>
            <person name="Burstein D."/>
            <person name="Amaro F."/>
            <person name="Zusman T."/>
            <person name="Lifshitz Z."/>
            <person name="Cohen O."/>
            <person name="Gilbert J.A."/>
            <person name="Pupko T."/>
            <person name="Shuman H.A."/>
            <person name="Segal G."/>
        </authorList>
    </citation>
    <scope>NUCLEOTIDE SEQUENCE [LARGE SCALE GENOMIC DNA]</scope>
    <source>
        <strain evidence="5 6">PX-1-G2-E2</strain>
    </source>
</reference>
<keyword evidence="2" id="KW-0040">ANK repeat</keyword>
<dbReference type="AlphaFoldDB" id="A0A0W0VUE3"/>
<dbReference type="PRINTS" id="PR00625">
    <property type="entry name" value="JDOMAIN"/>
</dbReference>
<dbReference type="RefSeq" id="WP_058453468.1">
    <property type="nucleotide sequence ID" value="NZ_CAAAIB010000008.1"/>
</dbReference>
<evidence type="ECO:0000313" key="6">
    <source>
        <dbReference type="Proteomes" id="UP000054908"/>
    </source>
</evidence>
<keyword evidence="6" id="KW-1185">Reference proteome</keyword>
<dbReference type="PATRIC" id="fig|466.6.peg.2974"/>
<accession>A0A0W0VUE3</accession>
<dbReference type="PROSITE" id="PS50088">
    <property type="entry name" value="ANK_REPEAT"/>
    <property type="match status" value="1"/>
</dbReference>
<dbReference type="SMART" id="SM00271">
    <property type="entry name" value="DnaJ"/>
    <property type="match status" value="1"/>
</dbReference>
<dbReference type="Gene3D" id="1.10.287.110">
    <property type="entry name" value="DnaJ domain"/>
    <property type="match status" value="1"/>
</dbReference>
<dbReference type="CDD" id="cd06257">
    <property type="entry name" value="DnaJ"/>
    <property type="match status" value="1"/>
</dbReference>
<dbReference type="SUPFAM" id="SSF46565">
    <property type="entry name" value="Chaperone J-domain"/>
    <property type="match status" value="1"/>
</dbReference>
<evidence type="ECO:0000256" key="1">
    <source>
        <dbReference type="ARBA" id="ARBA00023186"/>
    </source>
</evidence>
<dbReference type="InterPro" id="IPR002110">
    <property type="entry name" value="Ankyrin_rpt"/>
</dbReference>
<feature type="transmembrane region" description="Helical" evidence="3">
    <location>
        <begin position="725"/>
        <end position="749"/>
    </location>
</feature>
<dbReference type="SMART" id="SM00248">
    <property type="entry name" value="ANK"/>
    <property type="match status" value="5"/>
</dbReference>
<dbReference type="EMBL" id="LNYL01000051">
    <property type="protein sequence ID" value="KTD23908.1"/>
    <property type="molecule type" value="Genomic_DNA"/>
</dbReference>
<evidence type="ECO:0000259" key="4">
    <source>
        <dbReference type="PROSITE" id="PS50076"/>
    </source>
</evidence>
<keyword evidence="1" id="KW-0143">Chaperone</keyword>
<proteinExistence type="predicted"/>
<comment type="caution">
    <text evidence="5">The sequence shown here is derived from an EMBL/GenBank/DDBJ whole genome shotgun (WGS) entry which is preliminary data.</text>
</comment>
<dbReference type="PROSITE" id="PS50076">
    <property type="entry name" value="DNAJ_2"/>
    <property type="match status" value="1"/>
</dbReference>
<protein>
    <submittedName>
        <fullName evidence="5">Chaperone protein DnaJ</fullName>
    </submittedName>
</protein>
<dbReference type="InterPro" id="IPR036770">
    <property type="entry name" value="Ankyrin_rpt-contain_sf"/>
</dbReference>
<dbReference type="Proteomes" id="UP000054908">
    <property type="component" value="Unassembled WGS sequence"/>
</dbReference>
<dbReference type="PROSITE" id="PS50297">
    <property type="entry name" value="ANK_REP_REGION"/>
    <property type="match status" value="1"/>
</dbReference>
<keyword evidence="3" id="KW-1133">Transmembrane helix</keyword>
<evidence type="ECO:0000313" key="5">
    <source>
        <dbReference type="EMBL" id="KTD23908.1"/>
    </source>
</evidence>
<feature type="domain" description="J" evidence="4">
    <location>
        <begin position="33"/>
        <end position="112"/>
    </location>
</feature>
<dbReference type="Gene3D" id="1.25.40.20">
    <property type="entry name" value="Ankyrin repeat-containing domain"/>
    <property type="match status" value="1"/>
</dbReference>